<dbReference type="InterPro" id="IPR015500">
    <property type="entry name" value="Peptidase_S8_subtilisin-rel"/>
</dbReference>
<dbReference type="InterPro" id="IPR000209">
    <property type="entry name" value="Peptidase_S8/S53_dom"/>
</dbReference>
<evidence type="ECO:0000313" key="9">
    <source>
        <dbReference type="Proteomes" id="UP001479436"/>
    </source>
</evidence>
<reference evidence="8 9" key="1">
    <citation type="submission" date="2023-04" db="EMBL/GenBank/DDBJ databases">
        <title>Genome of Basidiobolus ranarum AG-B5.</title>
        <authorList>
            <person name="Stajich J.E."/>
            <person name="Carter-House D."/>
            <person name="Gryganskyi A."/>
        </authorList>
    </citation>
    <scope>NUCLEOTIDE SEQUENCE [LARGE SCALE GENOMIC DNA]</scope>
    <source>
        <strain evidence="8 9">AG-B5</strain>
    </source>
</reference>
<dbReference type="InterPro" id="IPR034193">
    <property type="entry name" value="PCSK9_ProteinaseK-like"/>
</dbReference>
<evidence type="ECO:0000256" key="1">
    <source>
        <dbReference type="ARBA" id="ARBA00011073"/>
    </source>
</evidence>
<dbReference type="PROSITE" id="PS51892">
    <property type="entry name" value="SUBTILASE"/>
    <property type="match status" value="1"/>
</dbReference>
<feature type="active site" description="Charge relay system" evidence="5">
    <location>
        <position position="142"/>
    </location>
</feature>
<dbReference type="EMBL" id="JASJQH010007424">
    <property type="protein sequence ID" value="KAK9709237.1"/>
    <property type="molecule type" value="Genomic_DNA"/>
</dbReference>
<keyword evidence="3 5" id="KW-0378">Hydrolase</keyword>
<evidence type="ECO:0000256" key="3">
    <source>
        <dbReference type="ARBA" id="ARBA00022801"/>
    </source>
</evidence>
<dbReference type="InterPro" id="IPR023827">
    <property type="entry name" value="Peptidase_S8_Asp-AS"/>
</dbReference>
<protein>
    <recommendedName>
        <fullName evidence="7">Peptidase S8/S53 domain-containing protein</fullName>
    </recommendedName>
</protein>
<dbReference type="InterPro" id="IPR050131">
    <property type="entry name" value="Peptidase_S8_subtilisin-like"/>
</dbReference>
<dbReference type="PROSITE" id="PS00138">
    <property type="entry name" value="SUBTILASE_SER"/>
    <property type="match status" value="1"/>
</dbReference>
<dbReference type="Gene3D" id="3.40.50.200">
    <property type="entry name" value="Peptidase S8/S53 domain"/>
    <property type="match status" value="1"/>
</dbReference>
<sequence>MSNLPSLIERSLRGFLYASLFLLYLVNAQDKHIVVFKKVIPVGKSGGTGLPGTFNSSNLLAQTQAIGDFRWFQGEFAQDVLLQLQGSPEVEYVLPDVLVHTCDIQSNPPSWGLDRIDQPEGTDGRFHYPNSSGDGVTIYLIDTGVNINHQDFEGRATWGPTFNGDADGSDVNGHGSFVAGVAIGKNFGVAKKAKLVSIKALNSNGSGKLSNVLKGVQWIVEEHTRNSGQKSIINLSLSSAFNQAANDAIGAAIDLGIHFAIAAGNDKQDACKFSPASVKTAVVVGALDKKDQLSSFSNFGSCVTIFAPGVDIRSTWNSSDTATHQLSGTSMATPHVSGTMALILSEQNIDPATMISLLADQSIRTVTAVPKDAVLSSELKLNRPILYLSSNITHESDGVHFTPSYLTFITVAIIITMYNCDRWQPVHIPRSVS</sequence>
<dbReference type="CDD" id="cd04077">
    <property type="entry name" value="Peptidases_S8_PCSK9_ProteinaseK_like"/>
    <property type="match status" value="1"/>
</dbReference>
<evidence type="ECO:0000256" key="2">
    <source>
        <dbReference type="ARBA" id="ARBA00022670"/>
    </source>
</evidence>
<dbReference type="PANTHER" id="PTHR43806">
    <property type="entry name" value="PEPTIDASE S8"/>
    <property type="match status" value="1"/>
</dbReference>
<dbReference type="Proteomes" id="UP001479436">
    <property type="component" value="Unassembled WGS sequence"/>
</dbReference>
<dbReference type="PROSITE" id="PS00136">
    <property type="entry name" value="SUBTILASE_ASP"/>
    <property type="match status" value="1"/>
</dbReference>
<dbReference type="PANTHER" id="PTHR43806:SF11">
    <property type="entry name" value="CEREVISIN-RELATED"/>
    <property type="match status" value="1"/>
</dbReference>
<evidence type="ECO:0000256" key="4">
    <source>
        <dbReference type="ARBA" id="ARBA00022825"/>
    </source>
</evidence>
<keyword evidence="2 5" id="KW-0645">Protease</keyword>
<evidence type="ECO:0000259" key="7">
    <source>
        <dbReference type="Pfam" id="PF00082"/>
    </source>
</evidence>
<gene>
    <name evidence="8" type="ORF">K7432_009157</name>
</gene>
<keyword evidence="9" id="KW-1185">Reference proteome</keyword>
<feature type="active site" description="Charge relay system" evidence="5">
    <location>
        <position position="174"/>
    </location>
</feature>
<dbReference type="PRINTS" id="PR00723">
    <property type="entry name" value="SUBTILISIN"/>
</dbReference>
<comment type="similarity">
    <text evidence="1 5 6">Belongs to the peptidase S8 family.</text>
</comment>
<dbReference type="InterPro" id="IPR036852">
    <property type="entry name" value="Peptidase_S8/S53_dom_sf"/>
</dbReference>
<organism evidence="8 9">
    <name type="scientific">Basidiobolus ranarum</name>
    <dbReference type="NCBI Taxonomy" id="34480"/>
    <lineage>
        <taxon>Eukaryota</taxon>
        <taxon>Fungi</taxon>
        <taxon>Fungi incertae sedis</taxon>
        <taxon>Zoopagomycota</taxon>
        <taxon>Entomophthoromycotina</taxon>
        <taxon>Basidiobolomycetes</taxon>
        <taxon>Basidiobolales</taxon>
        <taxon>Basidiobolaceae</taxon>
        <taxon>Basidiobolus</taxon>
    </lineage>
</organism>
<accession>A0ABR2VXG7</accession>
<dbReference type="InterPro" id="IPR023828">
    <property type="entry name" value="Peptidase_S8_Ser-AS"/>
</dbReference>
<keyword evidence="4 5" id="KW-0720">Serine protease</keyword>
<proteinExistence type="inferred from homology"/>
<evidence type="ECO:0000256" key="5">
    <source>
        <dbReference type="PROSITE-ProRule" id="PRU01240"/>
    </source>
</evidence>
<dbReference type="SUPFAM" id="SSF52743">
    <property type="entry name" value="Subtilisin-like"/>
    <property type="match status" value="1"/>
</dbReference>
<comment type="caution">
    <text evidence="8">The sequence shown here is derived from an EMBL/GenBank/DDBJ whole genome shotgun (WGS) entry which is preliminary data.</text>
</comment>
<feature type="active site" description="Charge relay system" evidence="5">
    <location>
        <position position="330"/>
    </location>
</feature>
<name>A0ABR2VXG7_9FUNG</name>
<evidence type="ECO:0000313" key="8">
    <source>
        <dbReference type="EMBL" id="KAK9709237.1"/>
    </source>
</evidence>
<feature type="domain" description="Peptidase S8/S53" evidence="7">
    <location>
        <begin position="133"/>
        <end position="355"/>
    </location>
</feature>
<evidence type="ECO:0000256" key="6">
    <source>
        <dbReference type="RuleBase" id="RU003355"/>
    </source>
</evidence>
<dbReference type="Pfam" id="PF00082">
    <property type="entry name" value="Peptidase_S8"/>
    <property type="match status" value="1"/>
</dbReference>